<dbReference type="Proteomes" id="UP000829069">
    <property type="component" value="Chromosome"/>
</dbReference>
<proteinExistence type="predicted"/>
<keyword evidence="2" id="KW-1185">Reference proteome</keyword>
<gene>
    <name evidence="1" type="ORF">MNQ99_02250</name>
</gene>
<accession>A0ABY3W7B7</accession>
<protein>
    <submittedName>
        <fullName evidence="1">Uncharacterized protein</fullName>
    </submittedName>
</protein>
<evidence type="ECO:0000313" key="1">
    <source>
        <dbReference type="EMBL" id="UNK46212.1"/>
    </source>
</evidence>
<evidence type="ECO:0000313" key="2">
    <source>
        <dbReference type="Proteomes" id="UP000829069"/>
    </source>
</evidence>
<organism evidence="1 2">
    <name type="scientific">Arthrobacter sulfonylureivorans</name>
    <dbReference type="NCBI Taxonomy" id="2486855"/>
    <lineage>
        <taxon>Bacteria</taxon>
        <taxon>Bacillati</taxon>
        <taxon>Actinomycetota</taxon>
        <taxon>Actinomycetes</taxon>
        <taxon>Micrococcales</taxon>
        <taxon>Micrococcaceae</taxon>
        <taxon>Arthrobacter</taxon>
    </lineage>
</organism>
<sequence length="63" mass="6138">MEFAIIIAILLAACIAWVVLGARADRRRAKGARGPVNTEAASTAGFGATVYGGDGGGGGGDCG</sequence>
<dbReference type="EMBL" id="CP093326">
    <property type="protein sequence ID" value="UNK46212.1"/>
    <property type="molecule type" value="Genomic_DNA"/>
</dbReference>
<reference evidence="1 2" key="1">
    <citation type="submission" date="2022-03" db="EMBL/GenBank/DDBJ databases">
        <title>Isotopic signatures of nitrous oxide derived from detoxification processes.</title>
        <authorList>
            <person name="Behrendt U."/>
            <person name="Buchen C."/>
            <person name="Well R."/>
            <person name="Ulrich A."/>
            <person name="Rohe L."/>
            <person name="Kolb S."/>
            <person name="Schloter M."/>
            <person name="Horn M.A."/>
            <person name="Augustin J."/>
        </authorList>
    </citation>
    <scope>NUCLEOTIDE SEQUENCE [LARGE SCALE GENOMIC DNA]</scope>
    <source>
        <strain evidence="1 2">S4-C24</strain>
    </source>
</reference>
<name>A0ABY3W7B7_9MICC</name>
<dbReference type="RefSeq" id="WP_127512284.1">
    <property type="nucleotide sequence ID" value="NZ_CP093326.1"/>
</dbReference>